<evidence type="ECO:0000313" key="8">
    <source>
        <dbReference type="EMBL" id="AJH01165.1"/>
    </source>
</evidence>
<feature type="domain" description="DUF7884" evidence="7">
    <location>
        <begin position="8"/>
        <end position="88"/>
    </location>
</feature>
<evidence type="ECO:0000256" key="5">
    <source>
        <dbReference type="ARBA" id="ARBA00023098"/>
    </source>
</evidence>
<dbReference type="Proteomes" id="UP000031866">
    <property type="component" value="Chromosome"/>
</dbReference>
<evidence type="ECO:0000256" key="1">
    <source>
        <dbReference type="ARBA" id="ARBA00010815"/>
    </source>
</evidence>
<feature type="active site" evidence="6">
    <location>
        <position position="359"/>
    </location>
</feature>
<evidence type="ECO:0000256" key="2">
    <source>
        <dbReference type="ARBA" id="ARBA00022603"/>
    </source>
</evidence>
<dbReference type="GO" id="GO:0032259">
    <property type="term" value="P:methylation"/>
    <property type="evidence" value="ECO:0007669"/>
    <property type="project" value="UniProtKB-KW"/>
</dbReference>
<evidence type="ECO:0000256" key="3">
    <source>
        <dbReference type="ARBA" id="ARBA00022679"/>
    </source>
</evidence>
<accession>A0A0B5QFT0</accession>
<dbReference type="InterPro" id="IPR050723">
    <property type="entry name" value="CFA/CMAS"/>
</dbReference>
<evidence type="ECO:0000256" key="4">
    <source>
        <dbReference type="ARBA" id="ARBA00022691"/>
    </source>
</evidence>
<dbReference type="SUPFAM" id="SSF53335">
    <property type="entry name" value="S-adenosyl-L-methionine-dependent methyltransferases"/>
    <property type="match status" value="1"/>
</dbReference>
<dbReference type="OrthoDB" id="9782855at2"/>
<comment type="similarity">
    <text evidence="1">Belongs to the CFA/CMAS family.</text>
</comment>
<dbReference type="PANTHER" id="PTHR43667:SF1">
    <property type="entry name" value="CYCLOPROPANE-FATTY-ACYL-PHOSPHOLIPID SYNTHASE"/>
    <property type="match status" value="1"/>
</dbReference>
<name>A0A0B5QFT0_CLOBE</name>
<dbReference type="GO" id="GO:0008610">
    <property type="term" value="P:lipid biosynthetic process"/>
    <property type="evidence" value="ECO:0007669"/>
    <property type="project" value="InterPro"/>
</dbReference>
<evidence type="ECO:0000256" key="6">
    <source>
        <dbReference type="PIRSR" id="PIRSR003085-1"/>
    </source>
</evidence>
<evidence type="ECO:0000313" key="9">
    <source>
        <dbReference type="Proteomes" id="UP000031866"/>
    </source>
</evidence>
<proteinExistence type="inferred from homology"/>
<sequence>MNLINSLYVKYLSKFDDIPYRIKFQNNKEFIIGKGTPQFEINIKGEISKTDLIRSTFLAIGEAYMKGNIEIKGDLFEVINIFISQIDKISSGSKPVKNTIFQSNSSKKQKGEIQEHYDIGNNFYSLWLDDTMTYSCGYFKSNNDSLHDAQINKINHMLAKLDIKEGMSVLDVGCGWGFLLIEAAEKYRIHGIGITLSKEQYKKFNERIKEKKLEKLLEVRLMDYRNLAESGLSFDRVVSVGMVEHIGRENHELFIKNIDSVLKPKGLCLLEYINSLKEYSVDPWIKKYILKGAVIPSFREIIDICSNYNFHTIDVENLRRHYVKTLLYWRENFNNNLSEVSKMFDEEFIRMWELYLCSCASIFNNGIIDIHQLLISKGINDDIPMTREYMYNK</sequence>
<evidence type="ECO:0000259" key="7">
    <source>
        <dbReference type="Pfam" id="PF25371"/>
    </source>
</evidence>
<dbReference type="InterPro" id="IPR029063">
    <property type="entry name" value="SAM-dependent_MTases_sf"/>
</dbReference>
<gene>
    <name evidence="8" type="ORF">LF65_04633</name>
</gene>
<keyword evidence="3 8" id="KW-0808">Transferase</keyword>
<keyword evidence="2 8" id="KW-0489">Methyltransferase</keyword>
<dbReference type="AlphaFoldDB" id="A0A0B5QFT0"/>
<dbReference type="RefSeq" id="WP_041899250.1">
    <property type="nucleotide sequence ID" value="NZ_CP010086.2"/>
</dbReference>
<protein>
    <submittedName>
        <fullName evidence="8">SAM-dependent methyltransferase</fullName>
    </submittedName>
</protein>
<dbReference type="STRING" id="1520.LF65_04633"/>
<dbReference type="EMBL" id="CP010086">
    <property type="protein sequence ID" value="AJH01165.1"/>
    <property type="molecule type" value="Genomic_DNA"/>
</dbReference>
<dbReference type="CDD" id="cd02440">
    <property type="entry name" value="AdoMet_MTases"/>
    <property type="match status" value="1"/>
</dbReference>
<organism evidence="8 9">
    <name type="scientific">Clostridium beijerinckii</name>
    <name type="common">Clostridium MP</name>
    <dbReference type="NCBI Taxonomy" id="1520"/>
    <lineage>
        <taxon>Bacteria</taxon>
        <taxon>Bacillati</taxon>
        <taxon>Bacillota</taxon>
        <taxon>Clostridia</taxon>
        <taxon>Eubacteriales</taxon>
        <taxon>Clostridiaceae</taxon>
        <taxon>Clostridium</taxon>
    </lineage>
</organism>
<keyword evidence="5" id="KW-0443">Lipid metabolism</keyword>
<dbReference type="KEGG" id="cbei:LF65_04633"/>
<dbReference type="Pfam" id="PF25371">
    <property type="entry name" value="DUF7884"/>
    <property type="match status" value="1"/>
</dbReference>
<keyword evidence="4" id="KW-0949">S-adenosyl-L-methionine</keyword>
<dbReference type="InterPro" id="IPR003333">
    <property type="entry name" value="CMAS"/>
</dbReference>
<dbReference type="GO" id="GO:0008168">
    <property type="term" value="F:methyltransferase activity"/>
    <property type="evidence" value="ECO:0007669"/>
    <property type="project" value="UniProtKB-KW"/>
</dbReference>
<dbReference type="InterPro" id="IPR057206">
    <property type="entry name" value="DUF7884"/>
</dbReference>
<dbReference type="Pfam" id="PF02353">
    <property type="entry name" value="CMAS"/>
    <property type="match status" value="1"/>
</dbReference>
<dbReference type="Gene3D" id="3.40.50.150">
    <property type="entry name" value="Vaccinia Virus protein VP39"/>
    <property type="match status" value="1"/>
</dbReference>
<dbReference type="PIRSF" id="PIRSF003085">
    <property type="entry name" value="CMAS"/>
    <property type="match status" value="1"/>
</dbReference>
<reference evidence="9" key="1">
    <citation type="submission" date="2014-12" db="EMBL/GenBank/DDBJ databases">
        <title>Genome sequence of Clostridium beijerinckii strain 59B.</title>
        <authorList>
            <person name="Little G.T."/>
            <person name="Minton N.P."/>
        </authorList>
    </citation>
    <scope>NUCLEOTIDE SEQUENCE [LARGE SCALE GENOMIC DNA]</scope>
    <source>
        <strain evidence="9">59B</strain>
    </source>
</reference>
<dbReference type="PANTHER" id="PTHR43667">
    <property type="entry name" value="CYCLOPROPANE-FATTY-ACYL-PHOSPHOLIPID SYNTHASE"/>
    <property type="match status" value="1"/>
</dbReference>